<protein>
    <submittedName>
        <fullName evidence="2">Uncharacterized protein</fullName>
    </submittedName>
</protein>
<dbReference type="AlphaFoldDB" id="A0A377R2L0"/>
<accession>A0A377R2L0</accession>
<dbReference type="Proteomes" id="UP000254293">
    <property type="component" value="Unassembled WGS sequence"/>
</dbReference>
<evidence type="ECO:0000313" key="3">
    <source>
        <dbReference type="Proteomes" id="UP000254293"/>
    </source>
</evidence>
<proteinExistence type="predicted"/>
<evidence type="ECO:0000256" key="1">
    <source>
        <dbReference type="SAM" id="MobiDB-lite"/>
    </source>
</evidence>
<organism evidence="2 3">
    <name type="scientific">Kingella potus</name>
    <dbReference type="NCBI Taxonomy" id="265175"/>
    <lineage>
        <taxon>Bacteria</taxon>
        <taxon>Pseudomonadati</taxon>
        <taxon>Pseudomonadota</taxon>
        <taxon>Betaproteobacteria</taxon>
        <taxon>Neisseriales</taxon>
        <taxon>Neisseriaceae</taxon>
        <taxon>Kingella</taxon>
    </lineage>
</organism>
<feature type="region of interest" description="Disordered" evidence="1">
    <location>
        <begin position="45"/>
        <end position="70"/>
    </location>
</feature>
<keyword evidence="3" id="KW-1185">Reference proteome</keyword>
<reference evidence="2 3" key="1">
    <citation type="submission" date="2018-06" db="EMBL/GenBank/DDBJ databases">
        <authorList>
            <consortium name="Pathogen Informatics"/>
            <person name="Doyle S."/>
        </authorList>
    </citation>
    <scope>NUCLEOTIDE SEQUENCE [LARGE SCALE GENOMIC DNA]</scope>
    <source>
        <strain evidence="2 3">NCTC13336</strain>
    </source>
</reference>
<gene>
    <name evidence="2" type="ORF">NCTC13336_01596</name>
</gene>
<dbReference type="RefSeq" id="WP_147286611.1">
    <property type="nucleotide sequence ID" value="NZ_UGJJ01000002.1"/>
</dbReference>
<name>A0A377R2L0_9NEIS</name>
<sequence>MQPSEQADGRRTNRIPAAAGTFGLQNKSYFHMKIQDLTMKPPLTPYADTAAQDSKAVKTPSAAPQTGRRRLRQAFRLPPNHARRRFLPYADGAQTRQGLRAAVFSLWWDK</sequence>
<evidence type="ECO:0000313" key="2">
    <source>
        <dbReference type="EMBL" id="STR02716.1"/>
    </source>
</evidence>
<dbReference type="EMBL" id="UGJJ01000002">
    <property type="protein sequence ID" value="STR02716.1"/>
    <property type="molecule type" value="Genomic_DNA"/>
</dbReference>